<keyword evidence="6 7" id="KW-0472">Membrane</keyword>
<evidence type="ECO:0000256" key="7">
    <source>
        <dbReference type="RuleBase" id="RU363107"/>
    </source>
</evidence>
<dbReference type="GO" id="GO:0016020">
    <property type="term" value="C:membrane"/>
    <property type="evidence" value="ECO:0007669"/>
    <property type="project" value="UniProtKB-SubCell"/>
</dbReference>
<evidence type="ECO:0000256" key="5">
    <source>
        <dbReference type="ARBA" id="ARBA00022989"/>
    </source>
</evidence>
<comment type="subcellular location">
    <subcellularLocation>
        <location evidence="2 7">Membrane</location>
        <topology evidence="2 7">Multi-pass membrane protein</topology>
    </subcellularLocation>
</comment>
<dbReference type="PANTHER" id="PTHR19317:SF2">
    <property type="entry name" value="PRA1 FAMILY PROTEIN F2"/>
    <property type="match status" value="1"/>
</dbReference>
<keyword evidence="7" id="KW-0813">Transport</keyword>
<dbReference type="EMBL" id="CP136894">
    <property type="protein sequence ID" value="WOL09065.1"/>
    <property type="molecule type" value="Genomic_DNA"/>
</dbReference>
<feature type="transmembrane region" description="Helical" evidence="7">
    <location>
        <begin position="66"/>
        <end position="85"/>
    </location>
</feature>
<comment type="function">
    <text evidence="1 7">May be involved in both secretory and endocytic intracellular trafficking in the endosomal/prevacuolar compartments.</text>
</comment>
<feature type="transmembrane region" description="Helical" evidence="7">
    <location>
        <begin position="145"/>
        <end position="162"/>
    </location>
</feature>
<gene>
    <name evidence="8" type="ORF">Cni_G17818</name>
</gene>
<evidence type="ECO:0000256" key="2">
    <source>
        <dbReference type="ARBA" id="ARBA00004141"/>
    </source>
</evidence>
<evidence type="ECO:0000313" key="8">
    <source>
        <dbReference type="EMBL" id="WOL09065.1"/>
    </source>
</evidence>
<feature type="transmembrane region" description="Helical" evidence="7">
    <location>
        <begin position="91"/>
        <end position="107"/>
    </location>
</feature>
<organism evidence="8 9">
    <name type="scientific">Canna indica</name>
    <name type="common">Indian-shot</name>
    <dbReference type="NCBI Taxonomy" id="4628"/>
    <lineage>
        <taxon>Eukaryota</taxon>
        <taxon>Viridiplantae</taxon>
        <taxon>Streptophyta</taxon>
        <taxon>Embryophyta</taxon>
        <taxon>Tracheophyta</taxon>
        <taxon>Spermatophyta</taxon>
        <taxon>Magnoliopsida</taxon>
        <taxon>Liliopsida</taxon>
        <taxon>Zingiberales</taxon>
        <taxon>Cannaceae</taxon>
        <taxon>Canna</taxon>
    </lineage>
</organism>
<name>A0AAQ3KJU8_9LILI</name>
<evidence type="ECO:0000256" key="6">
    <source>
        <dbReference type="ARBA" id="ARBA00023136"/>
    </source>
</evidence>
<dbReference type="GO" id="GO:0005783">
    <property type="term" value="C:endoplasmic reticulum"/>
    <property type="evidence" value="ECO:0007669"/>
    <property type="project" value="UniProtKB-ARBA"/>
</dbReference>
<evidence type="ECO:0000256" key="1">
    <source>
        <dbReference type="ARBA" id="ARBA00002501"/>
    </source>
</evidence>
<evidence type="ECO:0000256" key="3">
    <source>
        <dbReference type="ARBA" id="ARBA00006483"/>
    </source>
</evidence>
<dbReference type="Pfam" id="PF03208">
    <property type="entry name" value="PRA1"/>
    <property type="match status" value="1"/>
</dbReference>
<evidence type="ECO:0000313" key="9">
    <source>
        <dbReference type="Proteomes" id="UP001327560"/>
    </source>
</evidence>
<proteinExistence type="inferred from homology"/>
<sequence length="185" mass="20478">MTTYGTIPTSTGPSSSSPLDYISRAKERGRTALATRRPWRELADVHAFGLPHGLGDAYTRIRTNSAYFAMNYAIIVLLLVFLSLLWHPISLIVFLVCLAVWLFLYFLRDEPLVVLGRTISDKTVLIVLSIATLVLLLLTKATSNVLISLLIGLVLVLIHAALRRTDDLVLEEEAEGPGRWYAAVS</sequence>
<keyword evidence="5 7" id="KW-1133">Transmembrane helix</keyword>
<evidence type="ECO:0000256" key="4">
    <source>
        <dbReference type="ARBA" id="ARBA00022692"/>
    </source>
</evidence>
<dbReference type="Proteomes" id="UP001327560">
    <property type="component" value="Chromosome 5"/>
</dbReference>
<keyword evidence="9" id="KW-1185">Reference proteome</keyword>
<dbReference type="GO" id="GO:0016192">
    <property type="term" value="P:vesicle-mediated transport"/>
    <property type="evidence" value="ECO:0007669"/>
    <property type="project" value="TreeGrafter"/>
</dbReference>
<protein>
    <recommendedName>
        <fullName evidence="7">PRA1 family protein</fullName>
    </recommendedName>
</protein>
<reference evidence="8 9" key="1">
    <citation type="submission" date="2023-10" db="EMBL/GenBank/DDBJ databases">
        <title>Chromosome-scale genome assembly provides insights into flower coloration mechanisms of Canna indica.</title>
        <authorList>
            <person name="Li C."/>
        </authorList>
    </citation>
    <scope>NUCLEOTIDE SEQUENCE [LARGE SCALE GENOMIC DNA]</scope>
    <source>
        <tissue evidence="8">Flower</tissue>
    </source>
</reference>
<comment type="similarity">
    <text evidence="3 7">Belongs to the PRA1 family.</text>
</comment>
<feature type="transmembrane region" description="Helical" evidence="7">
    <location>
        <begin position="119"/>
        <end position="139"/>
    </location>
</feature>
<dbReference type="InterPro" id="IPR004895">
    <property type="entry name" value="Prenylated_rab_accept_PRA1"/>
</dbReference>
<keyword evidence="4 7" id="KW-0812">Transmembrane</keyword>
<dbReference type="AlphaFoldDB" id="A0AAQ3KJU8"/>
<dbReference type="GO" id="GO:0005794">
    <property type="term" value="C:Golgi apparatus"/>
    <property type="evidence" value="ECO:0007669"/>
    <property type="project" value="TreeGrafter"/>
</dbReference>
<dbReference type="PANTHER" id="PTHR19317">
    <property type="entry name" value="PRENYLATED RAB ACCEPTOR 1-RELATED"/>
    <property type="match status" value="1"/>
</dbReference>
<accession>A0AAQ3KJU8</accession>